<dbReference type="Pfam" id="PF01321">
    <property type="entry name" value="Creatinase_N"/>
    <property type="match status" value="1"/>
</dbReference>
<feature type="domain" description="Peptidase M24" evidence="1">
    <location>
        <begin position="145"/>
        <end position="348"/>
    </location>
</feature>
<dbReference type="InterPro" id="IPR000994">
    <property type="entry name" value="Pept_M24"/>
</dbReference>
<dbReference type="Proteomes" id="UP000242763">
    <property type="component" value="Unassembled WGS sequence"/>
</dbReference>
<dbReference type="InterPro" id="IPR000587">
    <property type="entry name" value="Creatinase_N"/>
</dbReference>
<evidence type="ECO:0000259" key="1">
    <source>
        <dbReference type="Pfam" id="PF00557"/>
    </source>
</evidence>
<evidence type="ECO:0000313" key="3">
    <source>
        <dbReference type="EMBL" id="SFI42289.1"/>
    </source>
</evidence>
<dbReference type="PANTHER" id="PTHR46112">
    <property type="entry name" value="AMINOPEPTIDASE"/>
    <property type="match status" value="1"/>
</dbReference>
<evidence type="ECO:0000259" key="2">
    <source>
        <dbReference type="Pfam" id="PF01321"/>
    </source>
</evidence>
<dbReference type="InterPro" id="IPR029149">
    <property type="entry name" value="Creatin/AminoP/Spt16_N"/>
</dbReference>
<reference evidence="4" key="1">
    <citation type="submission" date="2016-10" db="EMBL/GenBank/DDBJ databases">
        <authorList>
            <person name="Varghese N."/>
            <person name="Submissions S."/>
        </authorList>
    </citation>
    <scope>NUCLEOTIDE SEQUENCE [LARGE SCALE GENOMIC DNA]</scope>
    <source>
        <strain evidence="4">DSM 21857</strain>
    </source>
</reference>
<dbReference type="SUPFAM" id="SSF53092">
    <property type="entry name" value="Creatinase/prolidase N-terminal domain"/>
    <property type="match status" value="1"/>
</dbReference>
<gene>
    <name evidence="3" type="ORF">SAMN03080618_00369</name>
</gene>
<keyword evidence="4" id="KW-1185">Reference proteome</keyword>
<dbReference type="SUPFAM" id="SSF55920">
    <property type="entry name" value="Creatinase/aminopeptidase"/>
    <property type="match status" value="1"/>
</dbReference>
<feature type="domain" description="Creatinase N-terminal" evidence="2">
    <location>
        <begin position="6"/>
        <end position="138"/>
    </location>
</feature>
<dbReference type="RefSeq" id="WP_091517911.1">
    <property type="nucleotide sequence ID" value="NZ_FORF01000002.1"/>
</dbReference>
<dbReference type="EMBL" id="FORF01000002">
    <property type="protein sequence ID" value="SFI42289.1"/>
    <property type="molecule type" value="Genomic_DNA"/>
</dbReference>
<dbReference type="STRING" id="1121003.SAMN03080618_00369"/>
<dbReference type="OrthoDB" id="9806388at2"/>
<keyword evidence="3" id="KW-0031">Aminopeptidase</keyword>
<protein>
    <submittedName>
        <fullName evidence="3">Xaa-Pro aminopeptidase</fullName>
    </submittedName>
</protein>
<dbReference type="PANTHER" id="PTHR46112:SF3">
    <property type="entry name" value="AMINOPEPTIDASE YPDF"/>
    <property type="match status" value="1"/>
</dbReference>
<organism evidence="3 4">
    <name type="scientific">Aquamicrobium aerolatum DSM 21857</name>
    <dbReference type="NCBI Taxonomy" id="1121003"/>
    <lineage>
        <taxon>Bacteria</taxon>
        <taxon>Pseudomonadati</taxon>
        <taxon>Pseudomonadota</taxon>
        <taxon>Alphaproteobacteria</taxon>
        <taxon>Hyphomicrobiales</taxon>
        <taxon>Phyllobacteriaceae</taxon>
        <taxon>Aerobium</taxon>
    </lineage>
</organism>
<dbReference type="InterPro" id="IPR050659">
    <property type="entry name" value="Peptidase_M24B"/>
</dbReference>
<keyword evidence="3" id="KW-0645">Protease</keyword>
<dbReference type="InterPro" id="IPR036005">
    <property type="entry name" value="Creatinase/aminopeptidase-like"/>
</dbReference>
<dbReference type="GO" id="GO:0004177">
    <property type="term" value="F:aminopeptidase activity"/>
    <property type="evidence" value="ECO:0007669"/>
    <property type="project" value="UniProtKB-KW"/>
</dbReference>
<name>A0A1I3I361_9HYPH</name>
<dbReference type="Gene3D" id="3.90.230.10">
    <property type="entry name" value="Creatinase/methionine aminopeptidase superfamily"/>
    <property type="match status" value="1"/>
</dbReference>
<sequence length="365" mass="39569">MDQLSRIEGLRAAMRNEALDAIAFIPGSSFRYLTGGTFHVMERPTVLIVPLQGRPVVVLPDLEAESWDVLGFDAEVLRWRDEEGYAGAFAQAARLLDLPVIGVEGLSMRVIERNALQAAFPRSELKDVQAATLSLRAVKDAGEIEHLRRAVKMAEAALTLTLAEVQIGMSEREIQLAMMANVLKQPITGPVSPPLVLAGANSALPHGHAGEYRLKSGDALLFDFGVGSGGYRSDITRTVFIHDVSAEDRELYDVVLEANRKGHEAARPGLSCHALDDLCRGHLEASRFAPYVVHKTGHGLGLDVHESPMVMRGNHALLAAGNVITIEPGLYWPGRLGVRIEDDVLITEAGCESLSTLPRELLVLA</sequence>
<accession>A0A1I3I361</accession>
<evidence type="ECO:0000313" key="4">
    <source>
        <dbReference type="Proteomes" id="UP000242763"/>
    </source>
</evidence>
<keyword evidence="3" id="KW-0378">Hydrolase</keyword>
<proteinExistence type="predicted"/>
<dbReference type="Pfam" id="PF00557">
    <property type="entry name" value="Peptidase_M24"/>
    <property type="match status" value="1"/>
</dbReference>
<dbReference type="AlphaFoldDB" id="A0A1I3I361"/>
<dbReference type="Gene3D" id="3.40.350.10">
    <property type="entry name" value="Creatinase/prolidase N-terminal domain"/>
    <property type="match status" value="1"/>
</dbReference>